<evidence type="ECO:0000256" key="6">
    <source>
        <dbReference type="SAM" id="SignalP"/>
    </source>
</evidence>
<dbReference type="GO" id="GO:0140104">
    <property type="term" value="F:molecular carrier activity"/>
    <property type="evidence" value="ECO:0007669"/>
    <property type="project" value="InterPro"/>
</dbReference>
<organism evidence="7 8">
    <name type="scientific">Cohnella faecalis</name>
    <dbReference type="NCBI Taxonomy" id="2315694"/>
    <lineage>
        <taxon>Bacteria</taxon>
        <taxon>Bacillati</taxon>
        <taxon>Bacillota</taxon>
        <taxon>Bacilli</taxon>
        <taxon>Bacillales</taxon>
        <taxon>Paenibacillaceae</taxon>
        <taxon>Cohnella</taxon>
    </lineage>
</organism>
<dbReference type="PANTHER" id="PTHR30368:SF2">
    <property type="entry name" value="SULFATE-BINDING PROTEIN"/>
    <property type="match status" value="1"/>
</dbReference>
<dbReference type="PROSITE" id="PS51257">
    <property type="entry name" value="PROKAR_LIPOPROTEIN"/>
    <property type="match status" value="1"/>
</dbReference>
<keyword evidence="8" id="KW-1185">Reference proteome</keyword>
<feature type="chain" id="PRO_5017294168" description="PBP domain-containing protein" evidence="6">
    <location>
        <begin position="24"/>
        <end position="205"/>
    </location>
</feature>
<evidence type="ECO:0000313" key="8">
    <source>
        <dbReference type="Proteomes" id="UP000266340"/>
    </source>
</evidence>
<proteinExistence type="inferred from homology"/>
<dbReference type="PANTHER" id="PTHR30368">
    <property type="entry name" value="SULFATE-BINDING PROTEIN"/>
    <property type="match status" value="1"/>
</dbReference>
<keyword evidence="4 6" id="KW-0732">Signal</keyword>
<keyword evidence="5" id="KW-0574">Periplasm</keyword>
<name>A0A398CNM5_9BACL</name>
<evidence type="ECO:0000256" key="1">
    <source>
        <dbReference type="ARBA" id="ARBA00004418"/>
    </source>
</evidence>
<feature type="signal peptide" evidence="6">
    <location>
        <begin position="1"/>
        <end position="23"/>
    </location>
</feature>
<dbReference type="AlphaFoldDB" id="A0A398CNM5"/>
<dbReference type="Proteomes" id="UP000266340">
    <property type="component" value="Unassembled WGS sequence"/>
</dbReference>
<dbReference type="Gene3D" id="3.40.190.10">
    <property type="entry name" value="Periplasmic binding protein-like II"/>
    <property type="match status" value="1"/>
</dbReference>
<sequence>MNPRLIRKLSLTAVLSLSVTAFAACSSGSKSNGGAEEAAPTQSDYTKAVELVNASTDGTEPLYAELNAGFVLSWKSRTGQTVTVRQETGASSEQEQAIIKGDSKADVVTLGIGTDIDAIQTAGVVGKAGSNVTITIARLSIRRLHSSYAAAIRKAFWNGKTLSRTASLSLPRIRPLTPTPAGIMPRRGPTRWTQIRTIKKKRKLL</sequence>
<evidence type="ECO:0000256" key="5">
    <source>
        <dbReference type="ARBA" id="ARBA00022764"/>
    </source>
</evidence>
<comment type="similarity">
    <text evidence="2">Belongs to the prokaryotic sulfate-binding protein family.</text>
</comment>
<gene>
    <name evidence="7" type="ORF">D3H35_16555</name>
</gene>
<evidence type="ECO:0000256" key="2">
    <source>
        <dbReference type="ARBA" id="ARBA00006099"/>
    </source>
</evidence>
<comment type="subcellular location">
    <subcellularLocation>
        <location evidence="1">Periplasm</location>
    </subcellularLocation>
</comment>
<evidence type="ECO:0000313" key="7">
    <source>
        <dbReference type="EMBL" id="RIE02328.1"/>
    </source>
</evidence>
<evidence type="ECO:0000256" key="4">
    <source>
        <dbReference type="ARBA" id="ARBA00022729"/>
    </source>
</evidence>
<accession>A0A398CNM5</accession>
<dbReference type="InterPro" id="IPR005669">
    <property type="entry name" value="Thiosulph/SO4-bd"/>
</dbReference>
<comment type="caution">
    <text evidence="7">The sequence shown here is derived from an EMBL/GenBank/DDBJ whole genome shotgun (WGS) entry which is preliminary data.</text>
</comment>
<dbReference type="GO" id="GO:1902358">
    <property type="term" value="P:sulfate transmembrane transport"/>
    <property type="evidence" value="ECO:0007669"/>
    <property type="project" value="InterPro"/>
</dbReference>
<keyword evidence="3" id="KW-0813">Transport</keyword>
<reference evidence="7 8" key="1">
    <citation type="submission" date="2018-09" db="EMBL/GenBank/DDBJ databases">
        <title>Cohnella cavernae sp. nov., isolated from a karst cave.</title>
        <authorList>
            <person name="Zhu H."/>
        </authorList>
    </citation>
    <scope>NUCLEOTIDE SEQUENCE [LARGE SCALE GENOMIC DNA]</scope>
    <source>
        <strain evidence="7 8">K2E09-144</strain>
    </source>
</reference>
<dbReference type="GO" id="GO:0042597">
    <property type="term" value="C:periplasmic space"/>
    <property type="evidence" value="ECO:0007669"/>
    <property type="project" value="UniProtKB-SubCell"/>
</dbReference>
<evidence type="ECO:0008006" key="9">
    <source>
        <dbReference type="Google" id="ProtNLM"/>
    </source>
</evidence>
<evidence type="ECO:0000256" key="3">
    <source>
        <dbReference type="ARBA" id="ARBA00022448"/>
    </source>
</evidence>
<dbReference type="EMBL" id="QXJM01000039">
    <property type="protein sequence ID" value="RIE02328.1"/>
    <property type="molecule type" value="Genomic_DNA"/>
</dbReference>
<dbReference type="SUPFAM" id="SSF53850">
    <property type="entry name" value="Periplasmic binding protein-like II"/>
    <property type="match status" value="1"/>
</dbReference>
<protein>
    <recommendedName>
        <fullName evidence="9">PBP domain-containing protein</fullName>
    </recommendedName>
</protein>